<dbReference type="RefSeq" id="WP_238227299.1">
    <property type="nucleotide sequence ID" value="NZ_BPQD01000026.1"/>
</dbReference>
<keyword evidence="3" id="KW-1185">Reference proteome</keyword>
<accession>A0ABT8BIR1</accession>
<evidence type="ECO:0000313" key="3">
    <source>
        <dbReference type="Proteomes" id="UP001224644"/>
    </source>
</evidence>
<name>A0ABT8BIR1_9HYPH</name>
<dbReference type="EMBL" id="JAUFPX010000007">
    <property type="protein sequence ID" value="MDN3591201.1"/>
    <property type="molecule type" value="Genomic_DNA"/>
</dbReference>
<dbReference type="InterPro" id="IPR052189">
    <property type="entry name" value="L-asp_N-monooxygenase_NS-form"/>
</dbReference>
<reference evidence="3" key="1">
    <citation type="journal article" date="2019" name="Int. J. Syst. Evol. Microbiol.">
        <title>The Global Catalogue of Microorganisms (GCM) 10K type strain sequencing project: providing services to taxonomists for standard genome sequencing and annotation.</title>
        <authorList>
            <consortium name="The Broad Institute Genomics Platform"/>
            <consortium name="The Broad Institute Genome Sequencing Center for Infectious Disease"/>
            <person name="Wu L."/>
            <person name="Ma J."/>
        </authorList>
    </citation>
    <scope>NUCLEOTIDE SEQUENCE [LARGE SCALE GENOMIC DNA]</scope>
    <source>
        <strain evidence="3">CECT 7069</strain>
    </source>
</reference>
<organism evidence="2 3">
    <name type="scientific">Methylobacterium adhaesivum</name>
    <dbReference type="NCBI Taxonomy" id="333297"/>
    <lineage>
        <taxon>Bacteria</taxon>
        <taxon>Pseudomonadati</taxon>
        <taxon>Pseudomonadota</taxon>
        <taxon>Alphaproteobacteria</taxon>
        <taxon>Hyphomicrobiales</taxon>
        <taxon>Methylobacteriaceae</taxon>
        <taxon>Methylobacterium</taxon>
    </lineage>
</organism>
<gene>
    <name evidence="2" type="ORF">QWZ12_11305</name>
</gene>
<dbReference type="InterPro" id="IPR038732">
    <property type="entry name" value="HpyO/CreE_NAD-binding"/>
</dbReference>
<sequence length="459" mass="48907">MMSKEFPHPVAVIGAGFSGTMSAIQLLSRLEPERRVLLCERAGTFGRGRAYATVNPDHLLNVRATNMSAYPDRPEHFSEWLDTTAFDRAEASGIRVTPGGTFAARGLYGRYLTELLTRAVTGGDGPPRLDLVHDAVTDLEPGPGGFTLRTEGGASYPIAGAVLAMGNLGAPGAPRSRHQADPWSPDSFGRLHPDRPVLIVGTGLTMVDAVAALRRHGFSGPIVALSRRGLLPSAHAPVQPWPMPDLSGATTLSALTTRIRREIDRAAVAGIGWRGVIDALRPVTDTLWRALPAPEKDRFLRHLRPFWDVHRHRAAPPAAEAIADEIARGTLTVRAGRIRAIADTAGEARVTLRPRGAAGDETLAVQCILDATGIGRVVETDDPLIRRLMARGLVRPGPFGLGLDAAPDLRALGPVEAGPLWVVGPLLRGVLWECTAVPDIRNQAAGLAQAAARTLSDPT</sequence>
<feature type="domain" description="FAD-dependent urate hydroxylase HpyO/Asp monooxygenase CreE-like FAD/NAD(P)-binding" evidence="1">
    <location>
        <begin position="11"/>
        <end position="167"/>
    </location>
</feature>
<dbReference type="PANTHER" id="PTHR40254:SF1">
    <property type="entry name" value="BLR0577 PROTEIN"/>
    <property type="match status" value="1"/>
</dbReference>
<dbReference type="InterPro" id="IPR036188">
    <property type="entry name" value="FAD/NAD-bd_sf"/>
</dbReference>
<dbReference type="PANTHER" id="PTHR40254">
    <property type="entry name" value="BLR0577 PROTEIN"/>
    <property type="match status" value="1"/>
</dbReference>
<dbReference type="Gene3D" id="3.50.50.60">
    <property type="entry name" value="FAD/NAD(P)-binding domain"/>
    <property type="match status" value="1"/>
</dbReference>
<dbReference type="Proteomes" id="UP001224644">
    <property type="component" value="Unassembled WGS sequence"/>
</dbReference>
<evidence type="ECO:0000259" key="1">
    <source>
        <dbReference type="Pfam" id="PF13454"/>
    </source>
</evidence>
<dbReference type="Pfam" id="PF13454">
    <property type="entry name" value="NAD_binding_9"/>
    <property type="match status" value="1"/>
</dbReference>
<comment type="caution">
    <text evidence="2">The sequence shown here is derived from an EMBL/GenBank/DDBJ whole genome shotgun (WGS) entry which is preliminary data.</text>
</comment>
<dbReference type="SUPFAM" id="SSF51905">
    <property type="entry name" value="FAD/NAD(P)-binding domain"/>
    <property type="match status" value="2"/>
</dbReference>
<evidence type="ECO:0000313" key="2">
    <source>
        <dbReference type="EMBL" id="MDN3591201.1"/>
    </source>
</evidence>
<proteinExistence type="predicted"/>
<protein>
    <submittedName>
        <fullName evidence="2">FAD/NAD(P)-binding protein</fullName>
    </submittedName>
</protein>